<evidence type="ECO:0000313" key="4">
    <source>
        <dbReference type="Proteomes" id="UP000659496"/>
    </source>
</evidence>
<feature type="domain" description="SLH" evidence="2">
    <location>
        <begin position="83"/>
        <end position="146"/>
    </location>
</feature>
<accession>A0ABR8PN85</accession>
<proteinExistence type="predicted"/>
<dbReference type="InterPro" id="IPR001119">
    <property type="entry name" value="SLH_dom"/>
</dbReference>
<evidence type="ECO:0000259" key="2">
    <source>
        <dbReference type="PROSITE" id="PS51272"/>
    </source>
</evidence>
<dbReference type="EMBL" id="JACSQY010000017">
    <property type="protein sequence ID" value="MBD7909641.1"/>
    <property type="molecule type" value="Genomic_DNA"/>
</dbReference>
<sequence length="228" mass="25413">MKRVFPFLLVFLLVFAGVTSEVSAATFKDTPKSYRFFNEINYLSNEGVITGYPDGRFQPEKPVTRAATVIMIGRALNLDGTQRKTKFPDVSPKSAAAGYIQSAVDAGIISGYPTGEFRPDSAVSRAELAIFLTRAFKFEKSSTETFKDVLPHMASYQYVQKLVGENITSGFADGTYRPDTAVTRGQFSAFMARTLDDKFKPKPDILELSWQDNTEKIEKVTVLQEETK</sequence>
<evidence type="ECO:0000256" key="1">
    <source>
        <dbReference type="SAM" id="SignalP"/>
    </source>
</evidence>
<dbReference type="Proteomes" id="UP000659496">
    <property type="component" value="Unassembled WGS sequence"/>
</dbReference>
<dbReference type="PROSITE" id="PS51272">
    <property type="entry name" value="SLH"/>
    <property type="match status" value="3"/>
</dbReference>
<feature type="signal peptide" evidence="1">
    <location>
        <begin position="1"/>
        <end position="24"/>
    </location>
</feature>
<gene>
    <name evidence="3" type="ORF">H9659_14985</name>
</gene>
<feature type="domain" description="SLH" evidence="2">
    <location>
        <begin position="23"/>
        <end position="82"/>
    </location>
</feature>
<feature type="chain" id="PRO_5045046873" evidence="1">
    <location>
        <begin position="25"/>
        <end position="228"/>
    </location>
</feature>
<dbReference type="InterPro" id="IPR051465">
    <property type="entry name" value="Cell_Envelope_Struct_Comp"/>
</dbReference>
<organism evidence="3 4">
    <name type="scientific">Sporosarcina gallistercoris</name>
    <dbReference type="NCBI Taxonomy" id="2762245"/>
    <lineage>
        <taxon>Bacteria</taxon>
        <taxon>Bacillati</taxon>
        <taxon>Bacillota</taxon>
        <taxon>Bacilli</taxon>
        <taxon>Bacillales</taxon>
        <taxon>Caryophanaceae</taxon>
        <taxon>Sporosarcina</taxon>
    </lineage>
</organism>
<dbReference type="RefSeq" id="WP_191692079.1">
    <property type="nucleotide sequence ID" value="NZ_JACSQY010000017.1"/>
</dbReference>
<keyword evidence="1" id="KW-0732">Signal</keyword>
<feature type="domain" description="SLH" evidence="2">
    <location>
        <begin position="147"/>
        <end position="205"/>
    </location>
</feature>
<dbReference type="PANTHER" id="PTHR43308">
    <property type="entry name" value="OUTER MEMBRANE PROTEIN ALPHA-RELATED"/>
    <property type="match status" value="1"/>
</dbReference>
<reference evidence="3 4" key="1">
    <citation type="submission" date="2020-08" db="EMBL/GenBank/DDBJ databases">
        <title>A Genomic Blueprint of the Chicken Gut Microbiome.</title>
        <authorList>
            <person name="Gilroy R."/>
            <person name="Ravi A."/>
            <person name="Getino M."/>
            <person name="Pursley I."/>
            <person name="Horton D.L."/>
            <person name="Alikhan N.-F."/>
            <person name="Baker D."/>
            <person name="Gharbi K."/>
            <person name="Hall N."/>
            <person name="Watson M."/>
            <person name="Adriaenssens E.M."/>
            <person name="Foster-Nyarko E."/>
            <person name="Jarju S."/>
            <person name="Secka A."/>
            <person name="Antonio M."/>
            <person name="Oren A."/>
            <person name="Chaudhuri R."/>
            <person name="La Ragione R.M."/>
            <person name="Hildebrand F."/>
            <person name="Pallen M.J."/>
        </authorList>
    </citation>
    <scope>NUCLEOTIDE SEQUENCE [LARGE SCALE GENOMIC DNA]</scope>
    <source>
        <strain evidence="3 4">Sa3CUA8</strain>
    </source>
</reference>
<keyword evidence="4" id="KW-1185">Reference proteome</keyword>
<dbReference type="Pfam" id="PF00395">
    <property type="entry name" value="SLH"/>
    <property type="match status" value="3"/>
</dbReference>
<name>A0ABR8PN85_9BACL</name>
<dbReference type="PANTHER" id="PTHR43308:SF5">
    <property type="entry name" value="S-LAYER PROTEIN _ PEPTIDOGLYCAN ENDO-BETA-N-ACETYLGLUCOSAMINIDASE"/>
    <property type="match status" value="1"/>
</dbReference>
<comment type="caution">
    <text evidence="3">The sequence shown here is derived from an EMBL/GenBank/DDBJ whole genome shotgun (WGS) entry which is preliminary data.</text>
</comment>
<evidence type="ECO:0000313" key="3">
    <source>
        <dbReference type="EMBL" id="MBD7909641.1"/>
    </source>
</evidence>
<protein>
    <submittedName>
        <fullName evidence="3">S-layer homology domain-containing protein</fullName>
    </submittedName>
</protein>